<proteinExistence type="predicted"/>
<evidence type="ECO:0000313" key="1">
    <source>
        <dbReference type="EMBL" id="PGO32087.1"/>
    </source>
</evidence>
<dbReference type="EMBL" id="NUIL01000007">
    <property type="protein sequence ID" value="PGO32087.1"/>
    <property type="molecule type" value="Genomic_DNA"/>
</dbReference>
<reference evidence="1 2" key="1">
    <citation type="submission" date="2017-09" db="EMBL/GenBank/DDBJ databases">
        <title>Large-scale bioinformatics analysis of Bacillus genomes uncovers conserved roles of natural products in bacterial physiology.</title>
        <authorList>
            <consortium name="Agbiome Team Llc"/>
            <person name="Bleich R.M."/>
            <person name="Grubbs K.J."/>
            <person name="Santa Maria K.C."/>
            <person name="Allen S.E."/>
            <person name="Farag S."/>
            <person name="Shank E.A."/>
            <person name="Bowers A."/>
        </authorList>
    </citation>
    <scope>NUCLEOTIDE SEQUENCE [LARGE SCALE GENOMIC DNA]</scope>
    <source>
        <strain evidence="1 2">AFS050027</strain>
    </source>
</reference>
<comment type="caution">
    <text evidence="1">The sequence shown here is derived from an EMBL/GenBank/DDBJ whole genome shotgun (WGS) entry which is preliminary data.</text>
</comment>
<protein>
    <submittedName>
        <fullName evidence="1">Uncharacterized protein</fullName>
    </submittedName>
</protein>
<sequence length="64" mass="7287">MHLRIGMTRNTMFLERWTVAATEKSECWLITMECLKRTIMQAHGIGRDTGITKGVIASLETAYL</sequence>
<gene>
    <name evidence="1" type="ORF">CN984_08700</name>
</gene>
<evidence type="ECO:0000313" key="2">
    <source>
        <dbReference type="Proteomes" id="UP000223777"/>
    </source>
</evidence>
<dbReference type="AlphaFoldDB" id="A0A2B9QB10"/>
<accession>A0A2B9QB10</accession>
<dbReference type="Proteomes" id="UP000223777">
    <property type="component" value="Unassembled WGS sequence"/>
</dbReference>
<organism evidence="1 2">
    <name type="scientific">Bacillus cereus</name>
    <dbReference type="NCBI Taxonomy" id="1396"/>
    <lineage>
        <taxon>Bacteria</taxon>
        <taxon>Bacillati</taxon>
        <taxon>Bacillota</taxon>
        <taxon>Bacilli</taxon>
        <taxon>Bacillales</taxon>
        <taxon>Bacillaceae</taxon>
        <taxon>Bacillus</taxon>
        <taxon>Bacillus cereus group</taxon>
    </lineage>
</organism>
<name>A0A2B9QB10_BACCE</name>